<dbReference type="SMR" id="G4ZX39"/>
<dbReference type="AlphaFoldDB" id="G4ZX39"/>
<feature type="non-terminal residue" evidence="1">
    <location>
        <position position="1"/>
    </location>
</feature>
<dbReference type="InParanoid" id="G4ZX39"/>
<dbReference type="Proteomes" id="UP000002640">
    <property type="component" value="Unassembled WGS sequence"/>
</dbReference>
<protein>
    <recommendedName>
        <fullName evidence="3">RxLR effector protein</fullName>
    </recommendedName>
</protein>
<dbReference type="RefSeq" id="XP_009532842.1">
    <property type="nucleotide sequence ID" value="XM_009534547.1"/>
</dbReference>
<dbReference type="EMBL" id="JH159157">
    <property type="protein sequence ID" value="EGZ12509.1"/>
    <property type="molecule type" value="Genomic_DNA"/>
</dbReference>
<name>G4ZX39_PHYSP</name>
<sequence>KFLEWEKTVIKSFKKNPEAANLVMQSTMKAQLVDEPLSKCLAPDATKKVSSTSAIEAKPDIVLVSQWIGEKKTGIEAFNLLKLDEAETSIFQTPAFHTWAQYATEMRKTRSPKVALGITLAILKKRFDEVDLAKMLLVAKHTAAHDVDRNILSELQRLLFKSWRARGEDFEAVAKRLMFTTGTDERTVSVVADYNNFLHG</sequence>
<evidence type="ECO:0000313" key="1">
    <source>
        <dbReference type="EMBL" id="EGZ12509.1"/>
    </source>
</evidence>
<dbReference type="KEGG" id="psoj:PHYSODRAFT_515345"/>
<proteinExistence type="predicted"/>
<accession>G4ZX39</accession>
<gene>
    <name evidence="1" type="ORF">PHYSODRAFT_515345</name>
</gene>
<evidence type="ECO:0000313" key="2">
    <source>
        <dbReference type="Proteomes" id="UP000002640"/>
    </source>
</evidence>
<reference evidence="1 2" key="1">
    <citation type="journal article" date="2006" name="Science">
        <title>Phytophthora genome sequences uncover evolutionary origins and mechanisms of pathogenesis.</title>
        <authorList>
            <person name="Tyler B.M."/>
            <person name="Tripathy S."/>
            <person name="Zhang X."/>
            <person name="Dehal P."/>
            <person name="Jiang R.H."/>
            <person name="Aerts A."/>
            <person name="Arredondo F.D."/>
            <person name="Baxter L."/>
            <person name="Bensasson D."/>
            <person name="Beynon J.L."/>
            <person name="Chapman J."/>
            <person name="Damasceno C.M."/>
            <person name="Dorrance A.E."/>
            <person name="Dou D."/>
            <person name="Dickerman A.W."/>
            <person name="Dubchak I.L."/>
            <person name="Garbelotto M."/>
            <person name="Gijzen M."/>
            <person name="Gordon S.G."/>
            <person name="Govers F."/>
            <person name="Grunwald N.J."/>
            <person name="Huang W."/>
            <person name="Ivors K.L."/>
            <person name="Jones R.W."/>
            <person name="Kamoun S."/>
            <person name="Krampis K."/>
            <person name="Lamour K.H."/>
            <person name="Lee M.K."/>
            <person name="McDonald W.H."/>
            <person name="Medina M."/>
            <person name="Meijer H.J."/>
            <person name="Nordberg E.K."/>
            <person name="Maclean D.J."/>
            <person name="Ospina-Giraldo M.D."/>
            <person name="Morris P.F."/>
            <person name="Phuntumart V."/>
            <person name="Putnam N.H."/>
            <person name="Rash S."/>
            <person name="Rose J.K."/>
            <person name="Sakihama Y."/>
            <person name="Salamov A.A."/>
            <person name="Savidor A."/>
            <person name="Scheuring C.F."/>
            <person name="Smith B.M."/>
            <person name="Sobral B.W."/>
            <person name="Terry A."/>
            <person name="Torto-Alalibo T.A."/>
            <person name="Win J."/>
            <person name="Xu Z."/>
            <person name="Zhang H."/>
            <person name="Grigoriev I.V."/>
            <person name="Rokhsar D.S."/>
            <person name="Boore J.L."/>
        </authorList>
    </citation>
    <scope>NUCLEOTIDE SEQUENCE [LARGE SCALE GENOMIC DNA]</scope>
    <source>
        <strain evidence="1 2">P6497</strain>
    </source>
</reference>
<dbReference type="GeneID" id="20659656"/>
<organism evidence="1 2">
    <name type="scientific">Phytophthora sojae (strain P6497)</name>
    <name type="common">Soybean stem and root rot agent</name>
    <name type="synonym">Phytophthora megasperma f. sp. glycines</name>
    <dbReference type="NCBI Taxonomy" id="1094619"/>
    <lineage>
        <taxon>Eukaryota</taxon>
        <taxon>Sar</taxon>
        <taxon>Stramenopiles</taxon>
        <taxon>Oomycota</taxon>
        <taxon>Peronosporomycetes</taxon>
        <taxon>Peronosporales</taxon>
        <taxon>Peronosporaceae</taxon>
        <taxon>Phytophthora</taxon>
    </lineage>
</organism>
<evidence type="ECO:0008006" key="3">
    <source>
        <dbReference type="Google" id="ProtNLM"/>
    </source>
</evidence>
<keyword evidence="2" id="KW-1185">Reference proteome</keyword>